<evidence type="ECO:0000259" key="1">
    <source>
        <dbReference type="PROSITE" id="PS51819"/>
    </source>
</evidence>
<dbReference type="AlphaFoldDB" id="A0A6J4HBM4"/>
<feature type="domain" description="VOC" evidence="1">
    <location>
        <begin position="81"/>
        <end position="200"/>
    </location>
</feature>
<dbReference type="EMBL" id="CADCTF010000021">
    <property type="protein sequence ID" value="CAA9218669.1"/>
    <property type="molecule type" value="Genomic_DNA"/>
</dbReference>
<dbReference type="SUPFAM" id="SSF54593">
    <property type="entry name" value="Glyoxalase/Bleomycin resistance protein/Dihydroxybiphenyl dioxygenase"/>
    <property type="match status" value="1"/>
</dbReference>
<dbReference type="InterPro" id="IPR029068">
    <property type="entry name" value="Glyas_Bleomycin-R_OHBP_Dase"/>
</dbReference>
<protein>
    <recommendedName>
        <fullName evidence="1">VOC domain-containing protein</fullName>
    </recommendedName>
</protein>
<dbReference type="InterPro" id="IPR037523">
    <property type="entry name" value="VOC_core"/>
</dbReference>
<organism evidence="2">
    <name type="scientific">uncultured Acidimicrobiales bacterium</name>
    <dbReference type="NCBI Taxonomy" id="310071"/>
    <lineage>
        <taxon>Bacteria</taxon>
        <taxon>Bacillati</taxon>
        <taxon>Actinomycetota</taxon>
        <taxon>Acidimicrobiia</taxon>
        <taxon>Acidimicrobiales</taxon>
        <taxon>environmental samples</taxon>
    </lineage>
</organism>
<evidence type="ECO:0000313" key="2">
    <source>
        <dbReference type="EMBL" id="CAA9218669.1"/>
    </source>
</evidence>
<dbReference type="PROSITE" id="PS51819">
    <property type="entry name" value="VOC"/>
    <property type="match status" value="1"/>
</dbReference>
<dbReference type="CDD" id="cd06587">
    <property type="entry name" value="VOC"/>
    <property type="match status" value="1"/>
</dbReference>
<dbReference type="Gene3D" id="3.10.180.10">
    <property type="entry name" value="2,3-Dihydroxybiphenyl 1,2-Dioxygenase, domain 1"/>
    <property type="match status" value="1"/>
</dbReference>
<accession>A0A6J4HBM4</accession>
<sequence length="200" mass="21525">MAALASMLIGDPPELWEDIGFQIDDGGAWISGAHHRLGGEAPGIRAFGMRDFEPADLDGWAPTLDAPPDRETPQHPNGVVALDHVVVSTPDLQRTIASFEAAGIRLRRTRDTGTDERPTQQAFFKLEHNIILEVVGSRTRAAEGPPRFYGLAFTVADLDATAEHLGAKLRPAKDAVQPGRRIATLDRSVGSSVPIAFMSA</sequence>
<dbReference type="Pfam" id="PF13669">
    <property type="entry name" value="Glyoxalase_4"/>
    <property type="match status" value="1"/>
</dbReference>
<gene>
    <name evidence="2" type="ORF">AVDCRST_MAG50-513</name>
</gene>
<name>A0A6J4HBM4_9ACTN</name>
<reference evidence="2" key="1">
    <citation type="submission" date="2020-02" db="EMBL/GenBank/DDBJ databases">
        <authorList>
            <person name="Meier V. D."/>
        </authorList>
    </citation>
    <scope>NUCLEOTIDE SEQUENCE</scope>
    <source>
        <strain evidence="2">AVDCRST_MAG50</strain>
    </source>
</reference>
<proteinExistence type="predicted"/>